<evidence type="ECO:0000313" key="1">
    <source>
        <dbReference type="EMBL" id="MFC7319963.1"/>
    </source>
</evidence>
<sequence length="255" mass="30255">MIVNERKDHFLMIAQHDHALVSGEIVLHWKRKFLLRSKLREEADWAVSQHDRAWIALDEEPVWNEEKQRPYSFIDYPLKEKLEAYQQGIEEVAERSSYAAILCSEHYQSFFSKDSRDPLIMKFLADEEKRVQQLHQFMKMEVPSDIYQLHFDRLQFGDDLSLYICMQEPGVSKDEENSWFKDGFRQQFDIAPDGVMPHWIDESHVSLDPFPFERSFEVRVPYRIVTKQAVEEKGLAAAYHEADVKERQVTFIHSS</sequence>
<comment type="caution">
    <text evidence="1">The sequence shown here is derived from an EMBL/GenBank/DDBJ whole genome shotgun (WGS) entry which is preliminary data.</text>
</comment>
<proteinExistence type="predicted"/>
<gene>
    <name evidence="1" type="ORF">ACFQMN_03565</name>
</gene>
<reference evidence="2" key="1">
    <citation type="journal article" date="2019" name="Int. J. Syst. Evol. Microbiol.">
        <title>The Global Catalogue of Microorganisms (GCM) 10K type strain sequencing project: providing services to taxonomists for standard genome sequencing and annotation.</title>
        <authorList>
            <consortium name="The Broad Institute Genomics Platform"/>
            <consortium name="The Broad Institute Genome Sequencing Center for Infectious Disease"/>
            <person name="Wu L."/>
            <person name="Ma J."/>
        </authorList>
    </citation>
    <scope>NUCLEOTIDE SEQUENCE [LARGE SCALE GENOMIC DNA]</scope>
    <source>
        <strain evidence="2">CCUG 73951</strain>
    </source>
</reference>
<accession>A0ABW2JZX4</accession>
<dbReference type="RefSeq" id="WP_289215704.1">
    <property type="nucleotide sequence ID" value="NZ_JAPVRC010000003.1"/>
</dbReference>
<keyword evidence="2" id="KW-1185">Reference proteome</keyword>
<name>A0ABW2JZX4_9BACI</name>
<protein>
    <submittedName>
        <fullName evidence="1">DUF3891 family protein</fullName>
    </submittedName>
</protein>
<dbReference type="EMBL" id="JBHTBY010000001">
    <property type="protein sequence ID" value="MFC7319963.1"/>
    <property type="molecule type" value="Genomic_DNA"/>
</dbReference>
<dbReference type="Pfam" id="PF13030">
    <property type="entry name" value="DUF3891"/>
    <property type="match status" value="1"/>
</dbReference>
<evidence type="ECO:0000313" key="2">
    <source>
        <dbReference type="Proteomes" id="UP001596494"/>
    </source>
</evidence>
<dbReference type="InterPro" id="IPR024992">
    <property type="entry name" value="DUF3891"/>
</dbReference>
<organism evidence="1 2">
    <name type="scientific">Halobacillus campisalis</name>
    <dbReference type="NCBI Taxonomy" id="435909"/>
    <lineage>
        <taxon>Bacteria</taxon>
        <taxon>Bacillati</taxon>
        <taxon>Bacillota</taxon>
        <taxon>Bacilli</taxon>
        <taxon>Bacillales</taxon>
        <taxon>Bacillaceae</taxon>
        <taxon>Halobacillus</taxon>
    </lineage>
</organism>
<dbReference type="Proteomes" id="UP001596494">
    <property type="component" value="Unassembled WGS sequence"/>
</dbReference>